<dbReference type="GO" id="GO:0015297">
    <property type="term" value="F:antiporter activity"/>
    <property type="evidence" value="ECO:0007669"/>
    <property type="project" value="InterPro"/>
</dbReference>
<evidence type="ECO:0000256" key="3">
    <source>
        <dbReference type="ARBA" id="ARBA00022448"/>
    </source>
</evidence>
<dbReference type="EMBL" id="JAMPJU010000001">
    <property type="protein sequence ID" value="MCV9881030.1"/>
    <property type="molecule type" value="Genomic_DNA"/>
</dbReference>
<evidence type="ECO:0000256" key="4">
    <source>
        <dbReference type="ARBA" id="ARBA00022475"/>
    </source>
</evidence>
<comment type="similarity">
    <text evidence="2">Belongs to the arsenical resistance-3 (ACR3) (TC 2.A.59) family.</text>
</comment>
<dbReference type="AlphaFoldDB" id="A0AA42C3N3"/>
<evidence type="ECO:0000256" key="6">
    <source>
        <dbReference type="ARBA" id="ARBA00022989"/>
    </source>
</evidence>
<feature type="transmembrane region" description="Helical" evidence="8">
    <location>
        <begin position="263"/>
        <end position="283"/>
    </location>
</feature>
<dbReference type="InterPro" id="IPR038770">
    <property type="entry name" value="Na+/solute_symporter_sf"/>
</dbReference>
<dbReference type="Pfam" id="PF01758">
    <property type="entry name" value="SBF"/>
    <property type="match status" value="1"/>
</dbReference>
<keyword evidence="11" id="KW-1185">Reference proteome</keyword>
<evidence type="ECO:0000313" key="10">
    <source>
        <dbReference type="EMBL" id="MCV9881030.1"/>
    </source>
</evidence>
<feature type="transmembrane region" description="Helical" evidence="8">
    <location>
        <begin position="67"/>
        <end position="91"/>
    </location>
</feature>
<dbReference type="EMBL" id="JAMPJT010000001">
    <property type="protein sequence ID" value="MCV9877404.1"/>
    <property type="molecule type" value="Genomic_DNA"/>
</dbReference>
<sequence length="324" mass="35167">MHGFRTFMETHQTAFYFIAVVLAALTTQIFPDAASLDVAITPALALMLFVTFLQLPMTGLGKSFRQLRFLAALLCANFIVIPLFIFGLLPFLPDNPLIRFGMLLVLLAPCIDYVVTFSQIGRADAPRLLAATPVLLLVQMLALPLYLGLFLNQDAAAAVHLAPFLQAFISLIAIPLLMAAMIQWGSSRYQPVKKMSVALSFLPVPATALVLFIVVAAVTPQLQHAWRTLFAVLPFYVLFAIVAPTLGWLTGKLFRLDSPGGRAVAFSAGTRNSLVVLPLALAMPDASGILPAIIVSQTLVELLSELIYIRTIPRLNVSPVQNKG</sequence>
<dbReference type="GO" id="GO:0015105">
    <property type="term" value="F:arsenite transmembrane transporter activity"/>
    <property type="evidence" value="ECO:0007669"/>
    <property type="project" value="TreeGrafter"/>
</dbReference>
<dbReference type="Gene3D" id="1.20.1530.20">
    <property type="match status" value="1"/>
</dbReference>
<feature type="transmembrane region" description="Helical" evidence="8">
    <location>
        <begin position="230"/>
        <end position="251"/>
    </location>
</feature>
<protein>
    <submittedName>
        <fullName evidence="9">Arsenic resistance protein</fullName>
    </submittedName>
</protein>
<feature type="transmembrane region" description="Helical" evidence="8">
    <location>
        <begin position="197"/>
        <end position="218"/>
    </location>
</feature>
<accession>A0AA42C3N3</accession>
<evidence type="ECO:0000256" key="8">
    <source>
        <dbReference type="SAM" id="Phobius"/>
    </source>
</evidence>
<feature type="transmembrane region" description="Helical" evidence="8">
    <location>
        <begin position="36"/>
        <end position="55"/>
    </location>
</feature>
<evidence type="ECO:0000256" key="2">
    <source>
        <dbReference type="ARBA" id="ARBA00010110"/>
    </source>
</evidence>
<dbReference type="PANTHER" id="PTHR43057">
    <property type="entry name" value="ARSENITE EFFLUX TRANSPORTER"/>
    <property type="match status" value="1"/>
</dbReference>
<reference evidence="9" key="1">
    <citation type="submission" date="2022-04" db="EMBL/GenBank/DDBJ databases">
        <title>Brenneria sp. isolated from walnut trees in Serbia.</title>
        <authorList>
            <person name="Gasic K."/>
            <person name="Zlatkovic N."/>
            <person name="Kuzmanovic N."/>
        </authorList>
    </citation>
    <scope>NUCLEOTIDE SEQUENCE</scope>
    <source>
        <strain evidence="10">KBI 423</strain>
        <strain evidence="9">KBI 447</strain>
    </source>
</reference>
<name>A0AA42C3N3_9GAMM</name>
<gene>
    <name evidence="9" type="ORF">NC803_00860</name>
    <name evidence="10" type="ORF">NC856_01885</name>
</gene>
<keyword evidence="7 8" id="KW-0472">Membrane</keyword>
<comment type="subcellular location">
    <subcellularLocation>
        <location evidence="1">Cell membrane</location>
        <topology evidence="1">Multi-pass membrane protein</topology>
    </subcellularLocation>
</comment>
<feature type="transmembrane region" description="Helical" evidence="8">
    <location>
        <begin position="97"/>
        <end position="116"/>
    </location>
</feature>
<comment type="caution">
    <text evidence="9">The sequence shown here is derived from an EMBL/GenBank/DDBJ whole genome shotgun (WGS) entry which is preliminary data.</text>
</comment>
<evidence type="ECO:0000256" key="1">
    <source>
        <dbReference type="ARBA" id="ARBA00004651"/>
    </source>
</evidence>
<dbReference type="Proteomes" id="UP001165568">
    <property type="component" value="Unassembled WGS sequence"/>
</dbReference>
<feature type="transmembrane region" description="Helical" evidence="8">
    <location>
        <begin position="12"/>
        <end position="30"/>
    </location>
</feature>
<evidence type="ECO:0000256" key="5">
    <source>
        <dbReference type="ARBA" id="ARBA00022692"/>
    </source>
</evidence>
<evidence type="ECO:0000313" key="11">
    <source>
        <dbReference type="Proteomes" id="UP001165568"/>
    </source>
</evidence>
<keyword evidence="4" id="KW-1003">Cell membrane</keyword>
<dbReference type="GO" id="GO:0005886">
    <property type="term" value="C:plasma membrane"/>
    <property type="evidence" value="ECO:0007669"/>
    <property type="project" value="UniProtKB-SubCell"/>
</dbReference>
<organism evidence="9 12">
    <name type="scientific">Brenneria izbisi</name>
    <dbReference type="NCBI Taxonomy" id="2939450"/>
    <lineage>
        <taxon>Bacteria</taxon>
        <taxon>Pseudomonadati</taxon>
        <taxon>Pseudomonadota</taxon>
        <taxon>Gammaproteobacteria</taxon>
        <taxon>Enterobacterales</taxon>
        <taxon>Pectobacteriaceae</taxon>
        <taxon>Brenneria</taxon>
    </lineage>
</organism>
<keyword evidence="3" id="KW-0813">Transport</keyword>
<dbReference type="RefSeq" id="WP_264088714.1">
    <property type="nucleotide sequence ID" value="NZ_JAMPJT010000001.1"/>
</dbReference>
<evidence type="ECO:0000313" key="9">
    <source>
        <dbReference type="EMBL" id="MCV9877404.1"/>
    </source>
</evidence>
<dbReference type="InterPro" id="IPR004706">
    <property type="entry name" value="Arsenical-R_Acr3"/>
</dbReference>
<proteinExistence type="inferred from homology"/>
<evidence type="ECO:0000313" key="12">
    <source>
        <dbReference type="Proteomes" id="UP001165569"/>
    </source>
</evidence>
<dbReference type="Proteomes" id="UP001165569">
    <property type="component" value="Unassembled WGS sequence"/>
</dbReference>
<feature type="transmembrane region" description="Helical" evidence="8">
    <location>
        <begin position="128"/>
        <end position="151"/>
    </location>
</feature>
<evidence type="ECO:0000256" key="7">
    <source>
        <dbReference type="ARBA" id="ARBA00023136"/>
    </source>
</evidence>
<keyword evidence="6 8" id="KW-1133">Transmembrane helix</keyword>
<dbReference type="PANTHER" id="PTHR43057:SF1">
    <property type="entry name" value="ARSENICAL-RESISTANCE PROTEIN 3"/>
    <property type="match status" value="1"/>
</dbReference>
<feature type="transmembrane region" description="Helical" evidence="8">
    <location>
        <begin position="163"/>
        <end position="185"/>
    </location>
</feature>
<dbReference type="InterPro" id="IPR002657">
    <property type="entry name" value="BilAc:Na_symport/Acr3"/>
</dbReference>
<dbReference type="GO" id="GO:0015104">
    <property type="term" value="F:antimonite transmembrane transporter activity"/>
    <property type="evidence" value="ECO:0007669"/>
    <property type="project" value="TreeGrafter"/>
</dbReference>
<keyword evidence="5 8" id="KW-0812">Transmembrane</keyword>